<name>A0ABQ1C2R8_9MYCO</name>
<dbReference type="Proteomes" id="UP000465240">
    <property type="component" value="Unassembled WGS sequence"/>
</dbReference>
<gene>
    <name evidence="1" type="ORF">MPRG_18330</name>
</gene>
<dbReference type="EMBL" id="BLKX01000001">
    <property type="protein sequence ID" value="GFG78557.1"/>
    <property type="molecule type" value="Genomic_DNA"/>
</dbReference>
<organism evidence="1 2">
    <name type="scientific">Mycobacterium paragordonae</name>
    <dbReference type="NCBI Taxonomy" id="1389713"/>
    <lineage>
        <taxon>Bacteria</taxon>
        <taxon>Bacillati</taxon>
        <taxon>Actinomycetota</taxon>
        <taxon>Actinomycetes</taxon>
        <taxon>Mycobacteriales</taxon>
        <taxon>Mycobacteriaceae</taxon>
        <taxon>Mycobacterium</taxon>
    </lineage>
</organism>
<proteinExistence type="predicted"/>
<comment type="caution">
    <text evidence="1">The sequence shown here is derived from an EMBL/GenBank/DDBJ whole genome shotgun (WGS) entry which is preliminary data.</text>
</comment>
<sequence>MSTTAAETALSDHLHDARKHLLHAYVAVDESHRDVVGALINDVDQVLADVTARHLRRSCHMPASGICAASDICLRFVAALGNSPFSWVSLAA</sequence>
<evidence type="ECO:0000313" key="2">
    <source>
        <dbReference type="Proteomes" id="UP000465240"/>
    </source>
</evidence>
<evidence type="ECO:0000313" key="1">
    <source>
        <dbReference type="EMBL" id="GFG78557.1"/>
    </source>
</evidence>
<reference evidence="1 2" key="1">
    <citation type="journal article" date="2019" name="Emerg. Microbes Infect.">
        <title>Comprehensive subspecies identification of 175 nontuberculous mycobacteria species based on 7547 genomic profiles.</title>
        <authorList>
            <person name="Matsumoto Y."/>
            <person name="Kinjo T."/>
            <person name="Motooka D."/>
            <person name="Nabeya D."/>
            <person name="Jung N."/>
            <person name="Uechi K."/>
            <person name="Horii T."/>
            <person name="Iida T."/>
            <person name="Fujita J."/>
            <person name="Nakamura S."/>
        </authorList>
    </citation>
    <scope>NUCLEOTIDE SEQUENCE [LARGE SCALE GENOMIC DNA]</scope>
    <source>
        <strain evidence="1 2">JCM 18565</strain>
    </source>
</reference>
<accession>A0ABQ1C2R8</accession>
<keyword evidence="2" id="KW-1185">Reference proteome</keyword>
<protein>
    <submittedName>
        <fullName evidence="1">Uncharacterized protein</fullName>
    </submittedName>
</protein>